<organism evidence="7 8">
    <name type="scientific">Trematosphaeria pertusa</name>
    <dbReference type="NCBI Taxonomy" id="390896"/>
    <lineage>
        <taxon>Eukaryota</taxon>
        <taxon>Fungi</taxon>
        <taxon>Dikarya</taxon>
        <taxon>Ascomycota</taxon>
        <taxon>Pezizomycotina</taxon>
        <taxon>Dothideomycetes</taxon>
        <taxon>Pleosporomycetidae</taxon>
        <taxon>Pleosporales</taxon>
        <taxon>Massarineae</taxon>
        <taxon>Trematosphaeriaceae</taxon>
        <taxon>Trematosphaeria</taxon>
    </lineage>
</organism>
<dbReference type="InterPro" id="IPR020846">
    <property type="entry name" value="MFS_dom"/>
</dbReference>
<evidence type="ECO:0000256" key="2">
    <source>
        <dbReference type="ARBA" id="ARBA00022692"/>
    </source>
</evidence>
<feature type="transmembrane region" description="Helical" evidence="5">
    <location>
        <begin position="427"/>
        <end position="448"/>
    </location>
</feature>
<reference evidence="7" key="1">
    <citation type="journal article" date="2020" name="Stud. Mycol.">
        <title>101 Dothideomycetes genomes: a test case for predicting lifestyles and emergence of pathogens.</title>
        <authorList>
            <person name="Haridas S."/>
            <person name="Albert R."/>
            <person name="Binder M."/>
            <person name="Bloem J."/>
            <person name="Labutti K."/>
            <person name="Salamov A."/>
            <person name="Andreopoulos B."/>
            <person name="Baker S."/>
            <person name="Barry K."/>
            <person name="Bills G."/>
            <person name="Bluhm B."/>
            <person name="Cannon C."/>
            <person name="Castanera R."/>
            <person name="Culley D."/>
            <person name="Daum C."/>
            <person name="Ezra D."/>
            <person name="Gonzalez J."/>
            <person name="Henrissat B."/>
            <person name="Kuo A."/>
            <person name="Liang C."/>
            <person name="Lipzen A."/>
            <person name="Lutzoni F."/>
            <person name="Magnuson J."/>
            <person name="Mondo S."/>
            <person name="Nolan M."/>
            <person name="Ohm R."/>
            <person name="Pangilinan J."/>
            <person name="Park H.-J."/>
            <person name="Ramirez L."/>
            <person name="Alfaro M."/>
            <person name="Sun H."/>
            <person name="Tritt A."/>
            <person name="Yoshinaga Y."/>
            <person name="Zwiers L.-H."/>
            <person name="Turgeon B."/>
            <person name="Goodwin S."/>
            <person name="Spatafora J."/>
            <person name="Crous P."/>
            <person name="Grigoriev I."/>
        </authorList>
    </citation>
    <scope>NUCLEOTIDE SEQUENCE</scope>
    <source>
        <strain evidence="7">CBS 122368</strain>
    </source>
</reference>
<dbReference type="GeneID" id="54585016"/>
<proteinExistence type="predicted"/>
<evidence type="ECO:0000256" key="1">
    <source>
        <dbReference type="ARBA" id="ARBA00004141"/>
    </source>
</evidence>
<comment type="subcellular location">
    <subcellularLocation>
        <location evidence="1">Membrane</location>
        <topology evidence="1">Multi-pass membrane protein</topology>
    </subcellularLocation>
</comment>
<feature type="transmembrane region" description="Helical" evidence="5">
    <location>
        <begin position="287"/>
        <end position="308"/>
    </location>
</feature>
<feature type="transmembrane region" description="Helical" evidence="5">
    <location>
        <begin position="209"/>
        <end position="231"/>
    </location>
</feature>
<dbReference type="Proteomes" id="UP000800094">
    <property type="component" value="Unassembled WGS sequence"/>
</dbReference>
<feature type="domain" description="Major facilitator superfamily (MFS) profile" evidence="6">
    <location>
        <begin position="59"/>
        <end position="557"/>
    </location>
</feature>
<dbReference type="Gene3D" id="1.20.1250.20">
    <property type="entry name" value="MFS general substrate transporter like domains"/>
    <property type="match status" value="1"/>
</dbReference>
<dbReference type="Gene3D" id="1.20.1720.10">
    <property type="entry name" value="Multidrug resistance protein D"/>
    <property type="match status" value="1"/>
</dbReference>
<dbReference type="PANTHER" id="PTHR23501:SF43">
    <property type="entry name" value="MULTIDRUG TRANSPORTER, PUTATIVE (AFU_ORTHOLOGUE AFUA_6G03040)-RELATED"/>
    <property type="match status" value="1"/>
</dbReference>
<keyword evidence="4 5" id="KW-0472">Membrane</keyword>
<dbReference type="SUPFAM" id="SSF103473">
    <property type="entry name" value="MFS general substrate transporter"/>
    <property type="match status" value="1"/>
</dbReference>
<name>A0A6A6I0M9_9PLEO</name>
<dbReference type="Pfam" id="PF07690">
    <property type="entry name" value="MFS_1"/>
    <property type="match status" value="1"/>
</dbReference>
<keyword evidence="3 5" id="KW-1133">Transmembrane helix</keyword>
<dbReference type="PROSITE" id="PS50850">
    <property type="entry name" value="MFS"/>
    <property type="match status" value="1"/>
</dbReference>
<protein>
    <submittedName>
        <fullName evidence="7">MFS general substrate transporter</fullName>
    </submittedName>
</protein>
<accession>A0A6A6I0M9</accession>
<feature type="transmembrane region" description="Helical" evidence="5">
    <location>
        <begin position="329"/>
        <end position="351"/>
    </location>
</feature>
<evidence type="ECO:0000313" key="7">
    <source>
        <dbReference type="EMBL" id="KAF2243837.1"/>
    </source>
</evidence>
<evidence type="ECO:0000256" key="3">
    <source>
        <dbReference type="ARBA" id="ARBA00022989"/>
    </source>
</evidence>
<feature type="transmembrane region" description="Helical" evidence="5">
    <location>
        <begin position="469"/>
        <end position="487"/>
    </location>
</feature>
<feature type="transmembrane region" description="Helical" evidence="5">
    <location>
        <begin position="252"/>
        <end position="275"/>
    </location>
</feature>
<dbReference type="GO" id="GO:0022857">
    <property type="term" value="F:transmembrane transporter activity"/>
    <property type="evidence" value="ECO:0007669"/>
    <property type="project" value="InterPro"/>
</dbReference>
<dbReference type="InterPro" id="IPR036259">
    <property type="entry name" value="MFS_trans_sf"/>
</dbReference>
<dbReference type="InterPro" id="IPR011701">
    <property type="entry name" value="MFS"/>
</dbReference>
<feature type="transmembrane region" description="Helical" evidence="5">
    <location>
        <begin position="531"/>
        <end position="551"/>
    </location>
</feature>
<feature type="transmembrane region" description="Helical" evidence="5">
    <location>
        <begin position="152"/>
        <end position="172"/>
    </location>
</feature>
<dbReference type="RefSeq" id="XP_033678841.1">
    <property type="nucleotide sequence ID" value="XM_033831686.1"/>
</dbReference>
<feature type="transmembrane region" description="Helical" evidence="5">
    <location>
        <begin position="96"/>
        <end position="113"/>
    </location>
</feature>
<evidence type="ECO:0000256" key="5">
    <source>
        <dbReference type="SAM" id="Phobius"/>
    </source>
</evidence>
<dbReference type="OrthoDB" id="440553at2759"/>
<gene>
    <name evidence="7" type="ORF">BU26DRAFT_543302</name>
</gene>
<dbReference type="AlphaFoldDB" id="A0A6A6I0M9"/>
<evidence type="ECO:0000259" key="6">
    <source>
        <dbReference type="PROSITE" id="PS50850"/>
    </source>
</evidence>
<keyword evidence="8" id="KW-1185">Reference proteome</keyword>
<dbReference type="PANTHER" id="PTHR23501">
    <property type="entry name" value="MAJOR FACILITATOR SUPERFAMILY"/>
    <property type="match status" value="1"/>
</dbReference>
<sequence>MPLNPTNTELSQATMDDEKGLANQLTENIGQAPNAVMVEVTAEAVFSGYEVGFLKLSLIYLGIELALFMTLLESTIVSTSVITITNDVGGYVKSSWLFTSYLLTFGGFPIIWAKASDIAGRKPCLLAAMVFFLVFSGACGAAQTLVQLIMFRWLQGIGAAGIFSLALVFFELIPPSKYAVSMSVTNTVVSLSYLTGPLVGGALTSKGEWRWIFLINIPVIAFAGVVLFLVFPKRLSREPAANRAEESIAQRLRRFDVLGGTMLLGITVPLTTALQQASEGFSFGSGFVWPLLLVTGFFFVGFLTWQWYATTRRTVPEPVFPWRFLVHRASISIILNTFFSGCVMAACTVQIPQRFIVLYSMNPLAAGVRLLPFALMTPVGSVCSAILLDKKLVTPNALLLIGGALQTIGVALFATLTTSRETLPQQYGFQILIGTGIGFVSTATFLLVPIKMEKRDLAVGTGTVAQFRILGGVVALAVVTCISTPHIRDALLEAIPPEQTHAILERLEMIPSLPEDTQAHVRDSFHRGFDLQMTILIGFAAAHIPAGLVMLSKESLPEALRPSMDNDVVAGSGRM</sequence>
<evidence type="ECO:0000256" key="4">
    <source>
        <dbReference type="ARBA" id="ARBA00023136"/>
    </source>
</evidence>
<feature type="transmembrane region" description="Helical" evidence="5">
    <location>
        <begin position="397"/>
        <end position="415"/>
    </location>
</feature>
<feature type="transmembrane region" description="Helical" evidence="5">
    <location>
        <begin position="125"/>
        <end position="146"/>
    </location>
</feature>
<dbReference type="GO" id="GO:0005886">
    <property type="term" value="C:plasma membrane"/>
    <property type="evidence" value="ECO:0007669"/>
    <property type="project" value="TreeGrafter"/>
</dbReference>
<dbReference type="EMBL" id="ML987204">
    <property type="protein sequence ID" value="KAF2243837.1"/>
    <property type="molecule type" value="Genomic_DNA"/>
</dbReference>
<feature type="transmembrane region" description="Helical" evidence="5">
    <location>
        <begin position="58"/>
        <end position="84"/>
    </location>
</feature>
<evidence type="ECO:0000313" key="8">
    <source>
        <dbReference type="Proteomes" id="UP000800094"/>
    </source>
</evidence>
<feature type="transmembrane region" description="Helical" evidence="5">
    <location>
        <begin position="371"/>
        <end position="388"/>
    </location>
</feature>
<keyword evidence="2 5" id="KW-0812">Transmembrane</keyword>